<sequence length="170" mass="19664">MECTIRNTMRDLEGYEEGYIATCKWRYMRNLKGCNEVNIYHRLAERDGRPVRGSDGLKPGDHHTVSEWAEPPINQTETVSLVWTEPGLYRCIEVKGGLEDRRSMPRWLVAFSVWSSRVQMPPILSCRSAALVWRIESELTIKLVKALRHWFALPSASSKTETKLLRCVKK</sequence>
<evidence type="ECO:0000313" key="2">
    <source>
        <dbReference type="Proteomes" id="UP000735302"/>
    </source>
</evidence>
<dbReference type="Proteomes" id="UP000735302">
    <property type="component" value="Unassembled WGS sequence"/>
</dbReference>
<keyword evidence="2" id="KW-1185">Reference proteome</keyword>
<dbReference type="AlphaFoldDB" id="A0AAV4B3W1"/>
<gene>
    <name evidence="1" type="ORF">PoB_004032200</name>
</gene>
<name>A0AAV4B3W1_9GAST</name>
<organism evidence="1 2">
    <name type="scientific">Plakobranchus ocellatus</name>
    <dbReference type="NCBI Taxonomy" id="259542"/>
    <lineage>
        <taxon>Eukaryota</taxon>
        <taxon>Metazoa</taxon>
        <taxon>Spiralia</taxon>
        <taxon>Lophotrochozoa</taxon>
        <taxon>Mollusca</taxon>
        <taxon>Gastropoda</taxon>
        <taxon>Heterobranchia</taxon>
        <taxon>Euthyneura</taxon>
        <taxon>Panpulmonata</taxon>
        <taxon>Sacoglossa</taxon>
        <taxon>Placobranchoidea</taxon>
        <taxon>Plakobranchidae</taxon>
        <taxon>Plakobranchus</taxon>
    </lineage>
</organism>
<comment type="caution">
    <text evidence="1">The sequence shown here is derived from an EMBL/GenBank/DDBJ whole genome shotgun (WGS) entry which is preliminary data.</text>
</comment>
<reference evidence="1 2" key="1">
    <citation type="journal article" date="2021" name="Elife">
        <title>Chloroplast acquisition without the gene transfer in kleptoplastic sea slugs, Plakobranchus ocellatus.</title>
        <authorList>
            <person name="Maeda T."/>
            <person name="Takahashi S."/>
            <person name="Yoshida T."/>
            <person name="Shimamura S."/>
            <person name="Takaki Y."/>
            <person name="Nagai Y."/>
            <person name="Toyoda A."/>
            <person name="Suzuki Y."/>
            <person name="Arimoto A."/>
            <person name="Ishii H."/>
            <person name="Satoh N."/>
            <person name="Nishiyama T."/>
            <person name="Hasebe M."/>
            <person name="Maruyama T."/>
            <person name="Minagawa J."/>
            <person name="Obokata J."/>
            <person name="Shigenobu S."/>
        </authorList>
    </citation>
    <scope>NUCLEOTIDE SEQUENCE [LARGE SCALE GENOMIC DNA]</scope>
</reference>
<proteinExistence type="predicted"/>
<protein>
    <submittedName>
        <fullName evidence="1">Uncharacterized protein</fullName>
    </submittedName>
</protein>
<evidence type="ECO:0000313" key="1">
    <source>
        <dbReference type="EMBL" id="GFO13817.1"/>
    </source>
</evidence>
<dbReference type="EMBL" id="BLXT01004508">
    <property type="protein sequence ID" value="GFO13817.1"/>
    <property type="molecule type" value="Genomic_DNA"/>
</dbReference>
<accession>A0AAV4B3W1</accession>